<keyword evidence="5 7" id="KW-1133">Transmembrane helix</keyword>
<dbReference type="InterPro" id="IPR003148">
    <property type="entry name" value="RCK_N"/>
</dbReference>
<dbReference type="GO" id="GO:0016020">
    <property type="term" value="C:membrane"/>
    <property type="evidence" value="ECO:0007669"/>
    <property type="project" value="UniProtKB-SubCell"/>
</dbReference>
<dbReference type="GO" id="GO:0015297">
    <property type="term" value="F:antiporter activity"/>
    <property type="evidence" value="ECO:0007669"/>
    <property type="project" value="InterPro"/>
</dbReference>
<evidence type="ECO:0000256" key="5">
    <source>
        <dbReference type="ARBA" id="ARBA00022989"/>
    </source>
</evidence>
<proteinExistence type="inferred from homology"/>
<gene>
    <name evidence="10" type="ORF">A2755_00230</name>
</gene>
<keyword evidence="3" id="KW-0813">Transport</keyword>
<feature type="transmembrane region" description="Helical" evidence="7">
    <location>
        <begin position="269"/>
        <end position="285"/>
    </location>
</feature>
<comment type="similarity">
    <text evidence="2">Belongs to the monovalent cation:proton antiporter 2 (CPA2) transporter (TC 2.A.37) family.</text>
</comment>
<dbReference type="SUPFAM" id="SSF51735">
    <property type="entry name" value="NAD(P)-binding Rossmann-fold domains"/>
    <property type="match status" value="1"/>
</dbReference>
<feature type="transmembrane region" description="Helical" evidence="7">
    <location>
        <begin position="145"/>
        <end position="165"/>
    </location>
</feature>
<dbReference type="Proteomes" id="UP000177029">
    <property type="component" value="Unassembled WGS sequence"/>
</dbReference>
<evidence type="ECO:0000259" key="8">
    <source>
        <dbReference type="Pfam" id="PF00999"/>
    </source>
</evidence>
<reference evidence="10 11" key="1">
    <citation type="journal article" date="2016" name="Nat. Commun.">
        <title>Thousands of microbial genomes shed light on interconnected biogeochemical processes in an aquifer system.</title>
        <authorList>
            <person name="Anantharaman K."/>
            <person name="Brown C.T."/>
            <person name="Hug L.A."/>
            <person name="Sharon I."/>
            <person name="Castelle C.J."/>
            <person name="Probst A.J."/>
            <person name="Thomas B.C."/>
            <person name="Singh A."/>
            <person name="Wilkins M.J."/>
            <person name="Karaoz U."/>
            <person name="Brodie E.L."/>
            <person name="Williams K.H."/>
            <person name="Hubbard S.S."/>
            <person name="Banfield J.F."/>
        </authorList>
    </citation>
    <scope>NUCLEOTIDE SEQUENCE [LARGE SCALE GENOMIC DNA]</scope>
</reference>
<feature type="transmembrane region" description="Helical" evidence="7">
    <location>
        <begin position="114"/>
        <end position="133"/>
    </location>
</feature>
<evidence type="ECO:0000256" key="7">
    <source>
        <dbReference type="SAM" id="Phobius"/>
    </source>
</evidence>
<evidence type="ECO:0000259" key="9">
    <source>
        <dbReference type="Pfam" id="PF02254"/>
    </source>
</evidence>
<evidence type="ECO:0000313" key="11">
    <source>
        <dbReference type="Proteomes" id="UP000177029"/>
    </source>
</evidence>
<dbReference type="STRING" id="1802555.A2755_00230"/>
<evidence type="ECO:0000256" key="1">
    <source>
        <dbReference type="ARBA" id="ARBA00004141"/>
    </source>
</evidence>
<evidence type="ECO:0000256" key="2">
    <source>
        <dbReference type="ARBA" id="ARBA00005551"/>
    </source>
</evidence>
<evidence type="ECO:0000256" key="6">
    <source>
        <dbReference type="ARBA" id="ARBA00023136"/>
    </source>
</evidence>
<feature type="transmembrane region" description="Helical" evidence="7">
    <location>
        <begin position="6"/>
        <end position="24"/>
    </location>
</feature>
<dbReference type="GO" id="GO:1902600">
    <property type="term" value="P:proton transmembrane transport"/>
    <property type="evidence" value="ECO:0007669"/>
    <property type="project" value="InterPro"/>
</dbReference>
<feature type="domain" description="RCK N-terminal" evidence="9">
    <location>
        <begin position="410"/>
        <end position="524"/>
    </location>
</feature>
<dbReference type="Gene3D" id="3.40.50.720">
    <property type="entry name" value="NAD(P)-binding Rossmann-like Domain"/>
    <property type="match status" value="1"/>
</dbReference>
<feature type="transmembrane region" description="Helical" evidence="7">
    <location>
        <begin position="351"/>
        <end position="375"/>
    </location>
</feature>
<protein>
    <submittedName>
        <fullName evidence="10">Uncharacterized protein</fullName>
    </submittedName>
</protein>
<keyword evidence="6 7" id="KW-0472">Membrane</keyword>
<dbReference type="Pfam" id="PF00999">
    <property type="entry name" value="Na_H_Exchanger"/>
    <property type="match status" value="1"/>
</dbReference>
<feature type="domain" description="Cation/H+ exchanger transmembrane" evidence="8">
    <location>
        <begin position="12"/>
        <end position="367"/>
    </location>
</feature>
<feature type="transmembrane region" description="Helical" evidence="7">
    <location>
        <begin position="291"/>
        <end position="312"/>
    </location>
</feature>
<dbReference type="PANTHER" id="PTHR42751:SF3">
    <property type="entry name" value="SODIUM_GLUTAMATE SYMPORTER"/>
    <property type="match status" value="1"/>
</dbReference>
<dbReference type="PANTHER" id="PTHR42751">
    <property type="entry name" value="SODIUM/HYDROGEN EXCHANGER FAMILY/TRKA DOMAIN PROTEIN"/>
    <property type="match status" value="1"/>
</dbReference>
<organism evidence="10 11">
    <name type="scientific">Candidatus Wolfebacteria bacterium RIFCSPHIGHO2_01_FULL_48_22</name>
    <dbReference type="NCBI Taxonomy" id="1802555"/>
    <lineage>
        <taxon>Bacteria</taxon>
        <taxon>Candidatus Wolfeibacteriota</taxon>
    </lineage>
</organism>
<accession>A0A1F8DWS8</accession>
<dbReference type="InterPro" id="IPR038770">
    <property type="entry name" value="Na+/solute_symporter_sf"/>
</dbReference>
<feature type="transmembrane region" description="Helical" evidence="7">
    <location>
        <begin position="53"/>
        <end position="73"/>
    </location>
</feature>
<name>A0A1F8DWS8_9BACT</name>
<dbReference type="EMBL" id="MGIP01000001">
    <property type="protein sequence ID" value="OGM92509.1"/>
    <property type="molecule type" value="Genomic_DNA"/>
</dbReference>
<feature type="transmembrane region" description="Helical" evidence="7">
    <location>
        <begin position="29"/>
        <end position="47"/>
    </location>
</feature>
<dbReference type="AlphaFoldDB" id="A0A1F8DWS8"/>
<dbReference type="GO" id="GO:0006813">
    <property type="term" value="P:potassium ion transport"/>
    <property type="evidence" value="ECO:0007669"/>
    <property type="project" value="InterPro"/>
</dbReference>
<dbReference type="Pfam" id="PF02254">
    <property type="entry name" value="TrkA_N"/>
    <property type="match status" value="1"/>
</dbReference>
<feature type="transmembrane region" description="Helical" evidence="7">
    <location>
        <begin position="324"/>
        <end position="345"/>
    </location>
</feature>
<dbReference type="Gene3D" id="1.20.1530.20">
    <property type="match status" value="1"/>
</dbReference>
<feature type="transmembrane region" description="Helical" evidence="7">
    <location>
        <begin position="85"/>
        <end position="108"/>
    </location>
</feature>
<evidence type="ECO:0000256" key="4">
    <source>
        <dbReference type="ARBA" id="ARBA00022692"/>
    </source>
</evidence>
<keyword evidence="4 7" id="KW-0812">Transmembrane</keyword>
<comment type="caution">
    <text evidence="10">The sequence shown here is derived from an EMBL/GenBank/DDBJ whole genome shotgun (WGS) entry which is preliminary data.</text>
</comment>
<comment type="subcellular location">
    <subcellularLocation>
        <location evidence="1">Membrane</location>
        <topology evidence="1">Multi-pass membrane protein</topology>
    </subcellularLocation>
</comment>
<evidence type="ECO:0000313" key="10">
    <source>
        <dbReference type="EMBL" id="OGM92509.1"/>
    </source>
</evidence>
<dbReference type="InterPro" id="IPR036291">
    <property type="entry name" value="NAD(P)-bd_dom_sf"/>
</dbReference>
<evidence type="ECO:0000256" key="3">
    <source>
        <dbReference type="ARBA" id="ARBA00022448"/>
    </source>
</evidence>
<dbReference type="InterPro" id="IPR006153">
    <property type="entry name" value="Cation/H_exchanger_TM"/>
</dbReference>
<feature type="transmembrane region" description="Helical" evidence="7">
    <location>
        <begin position="177"/>
        <end position="204"/>
    </location>
</feature>
<feature type="transmembrane region" description="Helical" evidence="7">
    <location>
        <begin position="216"/>
        <end position="235"/>
    </location>
</feature>
<sequence length="575" mass="62939">MDLFIELGILIAASALISIVMRILRQPLIIGYIITGFIVGPYVFNIAQSEEVIRIFAELGIAFLLFIVGLNLSPKVFKEVGVPSLVTGLGQIVFTSVIGYIIVQLFGFDVLTSWYIAIALTFSSTIIILKLLSDKGDMETLYGKISIGFLLLQDVVATIILIVAASSRLGESGGGAVLQNVLLLLGKGAVLTVVLILISTKVLSRLTGFLGRSQELLFMFSIGWGLGVAALFYSLGLSIEVGALIGGVALALSPFHHEMSAKMRPLRDFFIVVFFIFLGSQLSVADLQSVLVPALILSAFVLVGNPLIVMALMGAMGYRKRTGFFAGLTVAQISEFSLILILLGIKNGQIAQSALSLVTVVGVVTIAASTYMILYADKLYAWLGRVFSIFERTHPKERTGDAAKRAYETILFGCNRTGHDIVEVLSREGRDLLVVDYNPEIISYLRGKGITCVYGDAEDAEFVEELRPWEAKMVISTIAEPEGALLLLEKIRSRSSDTIVILTSQDIPEAERLYKEGVSYVIMPHFLGATYAAELLRKNKFASESFAFEKTKHLSYLETKKQRGHTHPHIEKFEM</sequence>